<feature type="domain" description="Chemokine interleukin-8-like" evidence="10">
    <location>
        <begin position="25"/>
        <end position="87"/>
    </location>
</feature>
<keyword evidence="3" id="KW-0145">Chemotaxis</keyword>
<dbReference type="GO" id="GO:0008009">
    <property type="term" value="F:chemokine activity"/>
    <property type="evidence" value="ECO:0007669"/>
    <property type="project" value="InterPro"/>
</dbReference>
<dbReference type="InterPro" id="IPR036048">
    <property type="entry name" value="Interleukin_8-like_sf"/>
</dbReference>
<keyword evidence="6 9" id="KW-0732">Signal</keyword>
<gene>
    <name evidence="11" type="ORF">SKAU_G00360200</name>
</gene>
<keyword evidence="7" id="KW-1015">Disulfide bond</keyword>
<feature type="chain" id="PRO_5040207282" description="Chemokine interleukin-8-like domain-containing protein" evidence="9">
    <location>
        <begin position="20"/>
        <end position="95"/>
    </location>
</feature>
<dbReference type="Gene3D" id="2.40.50.40">
    <property type="match status" value="1"/>
</dbReference>
<evidence type="ECO:0000256" key="9">
    <source>
        <dbReference type="SAM" id="SignalP"/>
    </source>
</evidence>
<keyword evidence="12" id="KW-1185">Reference proteome</keyword>
<organism evidence="11 12">
    <name type="scientific">Synaphobranchus kaupii</name>
    <name type="common">Kaup's arrowtooth eel</name>
    <dbReference type="NCBI Taxonomy" id="118154"/>
    <lineage>
        <taxon>Eukaryota</taxon>
        <taxon>Metazoa</taxon>
        <taxon>Chordata</taxon>
        <taxon>Craniata</taxon>
        <taxon>Vertebrata</taxon>
        <taxon>Euteleostomi</taxon>
        <taxon>Actinopterygii</taxon>
        <taxon>Neopterygii</taxon>
        <taxon>Teleostei</taxon>
        <taxon>Anguilliformes</taxon>
        <taxon>Synaphobranchidae</taxon>
        <taxon>Synaphobranchus</taxon>
    </lineage>
</organism>
<dbReference type="PANTHER" id="PTHR12015">
    <property type="entry name" value="SMALL INDUCIBLE CYTOKINE A"/>
    <property type="match status" value="1"/>
</dbReference>
<dbReference type="Proteomes" id="UP001152622">
    <property type="component" value="Chromosome 17"/>
</dbReference>
<accession>A0A9Q1EI47</accession>
<comment type="subcellular location">
    <subcellularLocation>
        <location evidence="1">Secreted</location>
    </subcellularLocation>
</comment>
<dbReference type="GO" id="GO:0006952">
    <property type="term" value="P:defense response"/>
    <property type="evidence" value="ECO:0007669"/>
    <property type="project" value="InterPro"/>
</dbReference>
<dbReference type="EMBL" id="JAINUF010000017">
    <property type="protein sequence ID" value="KAJ8339234.1"/>
    <property type="molecule type" value="Genomic_DNA"/>
</dbReference>
<dbReference type="SMART" id="SM00199">
    <property type="entry name" value="SCY"/>
    <property type="match status" value="1"/>
</dbReference>
<evidence type="ECO:0000256" key="4">
    <source>
        <dbReference type="ARBA" id="ARBA00022514"/>
    </source>
</evidence>
<dbReference type="Pfam" id="PF00048">
    <property type="entry name" value="IL8"/>
    <property type="match status" value="1"/>
</dbReference>
<evidence type="ECO:0000313" key="11">
    <source>
        <dbReference type="EMBL" id="KAJ8339234.1"/>
    </source>
</evidence>
<dbReference type="InterPro" id="IPR039809">
    <property type="entry name" value="Chemokine_b/g/d"/>
</dbReference>
<dbReference type="AlphaFoldDB" id="A0A9Q1EI47"/>
<dbReference type="PRINTS" id="PR00437">
    <property type="entry name" value="SMALLCYTKCXC"/>
</dbReference>
<evidence type="ECO:0000313" key="12">
    <source>
        <dbReference type="Proteomes" id="UP001152622"/>
    </source>
</evidence>
<comment type="caution">
    <text evidence="11">The sequence shown here is derived from an EMBL/GenBank/DDBJ whole genome shotgun (WGS) entry which is preliminary data.</text>
</comment>
<evidence type="ECO:0000256" key="8">
    <source>
        <dbReference type="ARBA" id="ARBA00054901"/>
    </source>
</evidence>
<dbReference type="GO" id="GO:0006955">
    <property type="term" value="P:immune response"/>
    <property type="evidence" value="ECO:0007669"/>
    <property type="project" value="InterPro"/>
</dbReference>
<dbReference type="CDD" id="cd00273">
    <property type="entry name" value="Chemokine_CXC"/>
    <property type="match status" value="1"/>
</dbReference>
<keyword evidence="5" id="KW-0964">Secreted</keyword>
<reference evidence="11" key="1">
    <citation type="journal article" date="2023" name="Science">
        <title>Genome structures resolve the early diversification of teleost fishes.</title>
        <authorList>
            <person name="Parey E."/>
            <person name="Louis A."/>
            <person name="Montfort J."/>
            <person name="Bouchez O."/>
            <person name="Roques C."/>
            <person name="Iampietro C."/>
            <person name="Lluch J."/>
            <person name="Castinel A."/>
            <person name="Donnadieu C."/>
            <person name="Desvignes T."/>
            <person name="Floi Bucao C."/>
            <person name="Jouanno E."/>
            <person name="Wen M."/>
            <person name="Mejri S."/>
            <person name="Dirks R."/>
            <person name="Jansen H."/>
            <person name="Henkel C."/>
            <person name="Chen W.J."/>
            <person name="Zahm M."/>
            <person name="Cabau C."/>
            <person name="Klopp C."/>
            <person name="Thompson A.W."/>
            <person name="Robinson-Rechavi M."/>
            <person name="Braasch I."/>
            <person name="Lecointre G."/>
            <person name="Bobe J."/>
            <person name="Postlethwait J.H."/>
            <person name="Berthelot C."/>
            <person name="Roest Crollius H."/>
            <person name="Guiguen Y."/>
        </authorList>
    </citation>
    <scope>NUCLEOTIDE SEQUENCE</scope>
    <source>
        <strain evidence="11">WJC10195</strain>
    </source>
</reference>
<dbReference type="SUPFAM" id="SSF54117">
    <property type="entry name" value="Interleukin 8-like chemokines"/>
    <property type="match status" value="1"/>
</dbReference>
<evidence type="ECO:0000256" key="5">
    <source>
        <dbReference type="ARBA" id="ARBA00022525"/>
    </source>
</evidence>
<proteinExistence type="inferred from homology"/>
<dbReference type="OrthoDB" id="9948647at2759"/>
<dbReference type="InterPro" id="IPR001811">
    <property type="entry name" value="Chemokine_IL8-like_dom"/>
</dbReference>
<dbReference type="GO" id="GO:0042056">
    <property type="term" value="F:chemoattractant activity"/>
    <property type="evidence" value="ECO:0007669"/>
    <property type="project" value="UniProtKB-ARBA"/>
</dbReference>
<name>A0A9Q1EI47_SYNKA</name>
<dbReference type="GO" id="GO:0005615">
    <property type="term" value="C:extracellular space"/>
    <property type="evidence" value="ECO:0007669"/>
    <property type="project" value="UniProtKB-KW"/>
</dbReference>
<feature type="signal peptide" evidence="9">
    <location>
        <begin position="1"/>
        <end position="19"/>
    </location>
</feature>
<evidence type="ECO:0000256" key="1">
    <source>
        <dbReference type="ARBA" id="ARBA00004613"/>
    </source>
</evidence>
<evidence type="ECO:0000256" key="3">
    <source>
        <dbReference type="ARBA" id="ARBA00022500"/>
    </source>
</evidence>
<comment type="function">
    <text evidence="8">Ligand for cxcr3.2. Chemotactic for macrophages.</text>
</comment>
<dbReference type="PRINTS" id="PR00436">
    <property type="entry name" value="INTERLEUKIN8"/>
</dbReference>
<comment type="similarity">
    <text evidence="2">Belongs to the intercrine alpha (chemokine CxC) family.</text>
</comment>
<evidence type="ECO:0000256" key="6">
    <source>
        <dbReference type="ARBA" id="ARBA00022729"/>
    </source>
</evidence>
<evidence type="ECO:0000259" key="10">
    <source>
        <dbReference type="SMART" id="SM00199"/>
    </source>
</evidence>
<evidence type="ECO:0000256" key="2">
    <source>
        <dbReference type="ARBA" id="ARBA00010665"/>
    </source>
</evidence>
<dbReference type="PANTHER" id="PTHR12015:SF191">
    <property type="entry name" value="C-X-C MOTIF CHEMOKINE 11"/>
    <property type="match status" value="1"/>
</dbReference>
<dbReference type="InterPro" id="IPR001089">
    <property type="entry name" value="Chemokine_CXC"/>
</dbReference>
<keyword evidence="4" id="KW-0202">Cytokine</keyword>
<dbReference type="FunFam" id="2.40.50.40:FF:000004">
    <property type="entry name" value="C-X-C motif chemokine"/>
    <property type="match status" value="1"/>
</dbReference>
<dbReference type="InterPro" id="IPR033899">
    <property type="entry name" value="CXC_Chemokine_domain"/>
</dbReference>
<protein>
    <recommendedName>
        <fullName evidence="10">Chemokine interleukin-8-like domain-containing protein</fullName>
    </recommendedName>
</protein>
<sequence>MRSAAFILVACLLLVDVKGMAISPRGRCLCNDAGVKYIAPKQIEKIEVLFRSSSCEHLEIIVTLKEGGEQKCLNPKFPFAKNIIKNMQIEKRSKE</sequence>
<evidence type="ECO:0000256" key="7">
    <source>
        <dbReference type="ARBA" id="ARBA00023157"/>
    </source>
</evidence>